<comment type="cofactor">
    <cofactor evidence="6">
        <name>Zn(2+)</name>
        <dbReference type="ChEBI" id="CHEBI:29105"/>
    </cofactor>
    <text evidence="6">Binds 1 zinc ion per subunit.</text>
</comment>
<evidence type="ECO:0000256" key="7">
    <source>
        <dbReference type="SAM" id="MobiDB-lite"/>
    </source>
</evidence>
<keyword evidence="1 6" id="KW-0645">Protease</keyword>
<dbReference type="Proteomes" id="UP000664795">
    <property type="component" value="Unassembled WGS sequence"/>
</dbReference>
<name>A0A939G306_9BACT</name>
<sequence>MKRLYVPAMGLLLAPALTFAQFGGIRVNSEMMKAGSNAISAATLTDAQVADYARQGVKWMDEHNAIAAPSDPYAKRLAKIVKDHQEIDGVKLNYKVYKVTDVNAFACADGSVRVFSALMDLMTDDELLGVMGHEIGHVINHDSRDAMRSSLKRKAIRTGVGSQAGAAGQIARSDIGGFASDMVGASFSRKQESEADEFSYNYLKSHNYDVLALASAFEKLQKLSEGKDNRNGLDKLMSSHPDSGKRAERVREKAKKDGLVK</sequence>
<gene>
    <name evidence="9" type="ORF">J2I48_09005</name>
</gene>
<proteinExistence type="inferred from homology"/>
<keyword evidence="3 6" id="KW-0378">Hydrolase</keyword>
<reference evidence="9 10" key="1">
    <citation type="submission" date="2021-03" db="EMBL/GenBank/DDBJ databases">
        <title>Fibrella sp. HMF5036 genome sequencing and assembly.</title>
        <authorList>
            <person name="Kang H."/>
            <person name="Kim H."/>
            <person name="Bae S."/>
            <person name="Joh K."/>
        </authorList>
    </citation>
    <scope>NUCLEOTIDE SEQUENCE [LARGE SCALE GENOMIC DNA]</scope>
    <source>
        <strain evidence="9 10">HMF5036</strain>
    </source>
</reference>
<feature type="region of interest" description="Disordered" evidence="7">
    <location>
        <begin position="227"/>
        <end position="261"/>
    </location>
</feature>
<evidence type="ECO:0000313" key="9">
    <source>
        <dbReference type="EMBL" id="MBO0931129.1"/>
    </source>
</evidence>
<evidence type="ECO:0000256" key="4">
    <source>
        <dbReference type="ARBA" id="ARBA00022833"/>
    </source>
</evidence>
<evidence type="ECO:0000256" key="3">
    <source>
        <dbReference type="ARBA" id="ARBA00022801"/>
    </source>
</evidence>
<dbReference type="PANTHER" id="PTHR22726">
    <property type="entry name" value="METALLOENDOPEPTIDASE OMA1"/>
    <property type="match status" value="1"/>
</dbReference>
<keyword evidence="10" id="KW-1185">Reference proteome</keyword>
<evidence type="ECO:0000259" key="8">
    <source>
        <dbReference type="Pfam" id="PF01435"/>
    </source>
</evidence>
<dbReference type="Gene3D" id="3.30.2010.10">
    <property type="entry name" value="Metalloproteases ('zincins'), catalytic domain"/>
    <property type="match status" value="1"/>
</dbReference>
<dbReference type="CDD" id="cd07334">
    <property type="entry name" value="M48C_loiP_like"/>
    <property type="match status" value="1"/>
</dbReference>
<keyword evidence="4 6" id="KW-0862">Zinc</keyword>
<evidence type="ECO:0000256" key="1">
    <source>
        <dbReference type="ARBA" id="ARBA00022670"/>
    </source>
</evidence>
<evidence type="ECO:0000256" key="6">
    <source>
        <dbReference type="RuleBase" id="RU003983"/>
    </source>
</evidence>
<comment type="similarity">
    <text evidence="6">Belongs to the peptidase M48 family.</text>
</comment>
<feature type="domain" description="Peptidase M48" evidence="8">
    <location>
        <begin position="94"/>
        <end position="252"/>
    </location>
</feature>
<dbReference type="GO" id="GO:0046872">
    <property type="term" value="F:metal ion binding"/>
    <property type="evidence" value="ECO:0007669"/>
    <property type="project" value="UniProtKB-KW"/>
</dbReference>
<evidence type="ECO:0000313" key="10">
    <source>
        <dbReference type="Proteomes" id="UP000664795"/>
    </source>
</evidence>
<dbReference type="GO" id="GO:0004222">
    <property type="term" value="F:metalloendopeptidase activity"/>
    <property type="evidence" value="ECO:0007669"/>
    <property type="project" value="InterPro"/>
</dbReference>
<comment type="caution">
    <text evidence="9">The sequence shown here is derived from an EMBL/GenBank/DDBJ whole genome shotgun (WGS) entry which is preliminary data.</text>
</comment>
<dbReference type="Pfam" id="PF01435">
    <property type="entry name" value="Peptidase_M48"/>
    <property type="match status" value="1"/>
</dbReference>
<keyword evidence="2" id="KW-0479">Metal-binding</keyword>
<evidence type="ECO:0000256" key="2">
    <source>
        <dbReference type="ARBA" id="ARBA00022723"/>
    </source>
</evidence>
<feature type="compositionally biased region" description="Basic and acidic residues" evidence="7">
    <location>
        <begin position="242"/>
        <end position="261"/>
    </location>
</feature>
<dbReference type="GO" id="GO:0051603">
    <property type="term" value="P:proteolysis involved in protein catabolic process"/>
    <property type="evidence" value="ECO:0007669"/>
    <property type="project" value="TreeGrafter"/>
</dbReference>
<dbReference type="EMBL" id="JAFMYU010000005">
    <property type="protein sequence ID" value="MBO0931129.1"/>
    <property type="molecule type" value="Genomic_DNA"/>
</dbReference>
<dbReference type="InterPro" id="IPR001915">
    <property type="entry name" value="Peptidase_M48"/>
</dbReference>
<protein>
    <submittedName>
        <fullName evidence="9">M48 family metallopeptidase</fullName>
    </submittedName>
</protein>
<dbReference type="AlphaFoldDB" id="A0A939G306"/>
<dbReference type="GO" id="GO:0016020">
    <property type="term" value="C:membrane"/>
    <property type="evidence" value="ECO:0007669"/>
    <property type="project" value="TreeGrafter"/>
</dbReference>
<evidence type="ECO:0000256" key="5">
    <source>
        <dbReference type="ARBA" id="ARBA00023049"/>
    </source>
</evidence>
<accession>A0A939G306</accession>
<dbReference type="PANTHER" id="PTHR22726:SF8">
    <property type="entry name" value="METALLOPROTEASE YCAL"/>
    <property type="match status" value="1"/>
</dbReference>
<dbReference type="InterPro" id="IPR051156">
    <property type="entry name" value="Mito/Outer_Membr_Metalloprot"/>
</dbReference>
<organism evidence="9 10">
    <name type="scientific">Fibrella aquatilis</name>
    <dbReference type="NCBI Taxonomy" id="2817059"/>
    <lineage>
        <taxon>Bacteria</taxon>
        <taxon>Pseudomonadati</taxon>
        <taxon>Bacteroidota</taxon>
        <taxon>Cytophagia</taxon>
        <taxon>Cytophagales</taxon>
        <taxon>Spirosomataceae</taxon>
        <taxon>Fibrella</taxon>
    </lineage>
</organism>
<keyword evidence="5 6" id="KW-0482">Metalloprotease</keyword>
<dbReference type="RefSeq" id="WP_207335083.1">
    <property type="nucleotide sequence ID" value="NZ_JAFMYU010000005.1"/>
</dbReference>